<dbReference type="Proteomes" id="UP000075902">
    <property type="component" value="Unassembled WGS sequence"/>
</dbReference>
<evidence type="ECO:0000313" key="3">
    <source>
        <dbReference type="Proteomes" id="UP000075902"/>
    </source>
</evidence>
<feature type="compositionally biased region" description="Gly residues" evidence="1">
    <location>
        <begin position="137"/>
        <end position="156"/>
    </location>
</feature>
<sequence length="187" mass="18788">MRSKCNVNRQQRPAASGGATDQKRDGTVEAEYEHSTGQRPARTRAGHGPRMSLGAAVLLVALLGPALEVRHGPSTTGVSGSEFPERECCDPVYPPMPDPDPVPGPAYPTTTISTSSSFQTGQSGIGGGGLIGGGTGAGGSTAVGNEPGGGLIGTGSGSQLSSSRPMHIGYSVNFHQTSVSNSNKAVG</sequence>
<accession>A0A182U363</accession>
<evidence type="ECO:0000313" key="2">
    <source>
        <dbReference type="EnsemblMetazoa" id="AMEC013091-PA"/>
    </source>
</evidence>
<protein>
    <submittedName>
        <fullName evidence="2">Uncharacterized protein</fullName>
    </submittedName>
</protein>
<evidence type="ECO:0000256" key="1">
    <source>
        <dbReference type="SAM" id="MobiDB-lite"/>
    </source>
</evidence>
<organism evidence="2 3">
    <name type="scientific">Anopheles melas</name>
    <dbReference type="NCBI Taxonomy" id="34690"/>
    <lineage>
        <taxon>Eukaryota</taxon>
        <taxon>Metazoa</taxon>
        <taxon>Ecdysozoa</taxon>
        <taxon>Arthropoda</taxon>
        <taxon>Hexapoda</taxon>
        <taxon>Insecta</taxon>
        <taxon>Pterygota</taxon>
        <taxon>Neoptera</taxon>
        <taxon>Endopterygota</taxon>
        <taxon>Diptera</taxon>
        <taxon>Nematocera</taxon>
        <taxon>Culicoidea</taxon>
        <taxon>Culicidae</taxon>
        <taxon>Anophelinae</taxon>
        <taxon>Anopheles</taxon>
    </lineage>
</organism>
<name>A0A182U363_9DIPT</name>
<reference evidence="2" key="2">
    <citation type="submission" date="2020-05" db="UniProtKB">
        <authorList>
            <consortium name="EnsemblMetazoa"/>
        </authorList>
    </citation>
    <scope>IDENTIFICATION</scope>
    <source>
        <strain evidence="2">CM1001059</strain>
    </source>
</reference>
<dbReference type="EnsemblMetazoa" id="AMEC013091-RA">
    <property type="protein sequence ID" value="AMEC013091-PA"/>
    <property type="gene ID" value="AMEC013091"/>
</dbReference>
<feature type="compositionally biased region" description="Basic and acidic residues" evidence="1">
    <location>
        <begin position="21"/>
        <end position="36"/>
    </location>
</feature>
<feature type="compositionally biased region" description="Polar residues" evidence="1">
    <location>
        <begin position="1"/>
        <end position="13"/>
    </location>
</feature>
<dbReference type="VEuPathDB" id="VectorBase:AMEC013091"/>
<feature type="region of interest" description="Disordered" evidence="1">
    <location>
        <begin position="137"/>
        <end position="165"/>
    </location>
</feature>
<dbReference type="AlphaFoldDB" id="A0A182U363"/>
<reference evidence="3" key="1">
    <citation type="submission" date="2014-01" db="EMBL/GenBank/DDBJ databases">
        <title>The Genome Sequence of Anopheles melas CM1001059_A (V2).</title>
        <authorList>
            <consortium name="The Broad Institute Genomics Platform"/>
            <person name="Neafsey D.E."/>
            <person name="Besansky N."/>
            <person name="Howell P."/>
            <person name="Walton C."/>
            <person name="Young S.K."/>
            <person name="Zeng Q."/>
            <person name="Gargeya S."/>
            <person name="Fitzgerald M."/>
            <person name="Haas B."/>
            <person name="Abouelleil A."/>
            <person name="Allen A.W."/>
            <person name="Alvarado L."/>
            <person name="Arachchi H.M."/>
            <person name="Berlin A.M."/>
            <person name="Chapman S.B."/>
            <person name="Gainer-Dewar J."/>
            <person name="Goldberg J."/>
            <person name="Griggs A."/>
            <person name="Gujja S."/>
            <person name="Hansen M."/>
            <person name="Howarth C."/>
            <person name="Imamovic A."/>
            <person name="Ireland A."/>
            <person name="Larimer J."/>
            <person name="McCowan C."/>
            <person name="Murphy C."/>
            <person name="Pearson M."/>
            <person name="Poon T.W."/>
            <person name="Priest M."/>
            <person name="Roberts A."/>
            <person name="Saif S."/>
            <person name="Shea T."/>
            <person name="Sisk P."/>
            <person name="Sykes S."/>
            <person name="Wortman J."/>
            <person name="Nusbaum C."/>
            <person name="Birren B."/>
        </authorList>
    </citation>
    <scope>NUCLEOTIDE SEQUENCE [LARGE SCALE GENOMIC DNA]</scope>
    <source>
        <strain evidence="3">CM1001059</strain>
    </source>
</reference>
<keyword evidence="3" id="KW-1185">Reference proteome</keyword>
<proteinExistence type="predicted"/>
<feature type="region of interest" description="Disordered" evidence="1">
    <location>
        <begin position="1"/>
        <end position="48"/>
    </location>
</feature>